<dbReference type="KEGG" id="shc:Shell_0810"/>
<organism evidence="1 2">
    <name type="scientific">Staphylothermus hellenicus (strain DSM 12710 / JCM 10830 / BK20S6-10-b1 / P8)</name>
    <dbReference type="NCBI Taxonomy" id="591019"/>
    <lineage>
        <taxon>Archaea</taxon>
        <taxon>Thermoproteota</taxon>
        <taxon>Thermoprotei</taxon>
        <taxon>Desulfurococcales</taxon>
        <taxon>Desulfurococcaceae</taxon>
        <taxon>Staphylothermus</taxon>
    </lineage>
</organism>
<dbReference type="OrthoDB" id="31058at2157"/>
<dbReference type="STRING" id="591019.Shell_0810"/>
<evidence type="ECO:0000313" key="1">
    <source>
        <dbReference type="EMBL" id="ADI31923.1"/>
    </source>
</evidence>
<dbReference type="eggNOG" id="arCOG04032">
    <property type="taxonomic scope" value="Archaea"/>
</dbReference>
<protein>
    <submittedName>
        <fullName evidence="1">Uncharacterized protein</fullName>
    </submittedName>
</protein>
<name>D7D827_STAHD</name>
<evidence type="ECO:0000313" key="2">
    <source>
        <dbReference type="Proteomes" id="UP000002573"/>
    </source>
</evidence>
<dbReference type="SUPFAM" id="SSF56747">
    <property type="entry name" value="Prim-pol domain"/>
    <property type="match status" value="1"/>
</dbReference>
<accession>D7D827</accession>
<dbReference type="AlphaFoldDB" id="D7D827"/>
<gene>
    <name evidence="1" type="ordered locus">Shell_0810</name>
</gene>
<keyword evidence="2" id="KW-1185">Reference proteome</keyword>
<proteinExistence type="predicted"/>
<reference evidence="2" key="1">
    <citation type="submission" date="2010-05" db="EMBL/GenBank/DDBJ databases">
        <title>Complete sequence of Staphylothermus hellenicus DSM 12710.</title>
        <authorList>
            <consortium name="US DOE Joint Genome Institute"/>
            <person name="Lucas S."/>
            <person name="Copeland A."/>
            <person name="Lapidus A."/>
            <person name="Cheng J.-F."/>
            <person name="Bruce D."/>
            <person name="Goodwin L."/>
            <person name="Pitluck S."/>
            <person name="Davenport K."/>
            <person name="Detter J.C."/>
            <person name="Han C."/>
            <person name="Tapia R."/>
            <person name="Larimer F."/>
            <person name="Land M."/>
            <person name="Hauser L."/>
            <person name="Kyrpides N."/>
            <person name="Mikhailova N."/>
            <person name="Anderson I.J."/>
            <person name="Woyke T."/>
        </authorList>
    </citation>
    <scope>NUCLEOTIDE SEQUENCE [LARGE SCALE GENOMIC DNA]</scope>
    <source>
        <strain evidence="2">DSM 12710 / JCM 10830 / BK20S6-10-b1 / P8</strain>
    </source>
</reference>
<reference evidence="1 2" key="2">
    <citation type="journal article" date="2011" name="Stand. Genomic Sci.">
        <title>Complete genome sequence of Staphylothermus hellenicus P8.</title>
        <authorList>
            <person name="Anderson I."/>
            <person name="Wirth R."/>
            <person name="Lucas S."/>
            <person name="Copeland A."/>
            <person name="Lapidus A."/>
            <person name="Cheng J.F."/>
            <person name="Goodwin L."/>
            <person name="Pitluck S."/>
            <person name="Davenport K."/>
            <person name="Detter J.C."/>
            <person name="Han C."/>
            <person name="Tapia R."/>
            <person name="Land M."/>
            <person name="Hauser L."/>
            <person name="Pati A."/>
            <person name="Mikhailova N."/>
            <person name="Woyke T."/>
            <person name="Klenk H.P."/>
            <person name="Kyrpides N."/>
            <person name="Ivanova N."/>
        </authorList>
    </citation>
    <scope>NUCLEOTIDE SEQUENCE [LARGE SCALE GENOMIC DNA]</scope>
    <source>
        <strain evidence="2">DSM 12710 / JCM 10830 / BK20S6-10-b1 / P8</strain>
    </source>
</reference>
<dbReference type="EMBL" id="CP002051">
    <property type="protein sequence ID" value="ADI31923.1"/>
    <property type="molecule type" value="Genomic_DNA"/>
</dbReference>
<sequence>MIDVYRYYSDETVKETIYGFLKNRWIGIEGSNRKWVRWINNKPLTISSPEDIPLLLNRFKYISPRSFYGTIEIFKKLENKEDVMDNYEKNVLKATPFIDIDIINEEDVDKSWKHVVRVGIIIRDWLYDQGVRKSFYFLWSGAGMHFRINENCFNKSIQEHHPLDIAFAVTEYILEKLKPQLLEAVKLSNYSIKIENLVAMKRVFTAPLSLHRRLDKVAVPLEPGQLEEFSIEWANPSNPRYSIDAWKNYVVGECDNLAYKALNTVGKAVKRTLLEARAAKIGIESGKQLKQPVQTQVSSKTGPGRFPVMALLQAARYYVLYKDVDRAKSFGLNRAIFYAWAKYYGPSKRPFSKASHHRIYGAKISEPTKWEEVAGEKVQISPRKLYVMGGVEQRPEDFDRYVARRFEEAGIPFEEAWRKALEYVKKFPRTILLDPRLFYKEVYEPVRDQFIDKIIKRRYEKKTTGLDKWIRINNREEE</sequence>
<dbReference type="HOGENOM" id="CLU_053469_0_0_2"/>
<dbReference type="Proteomes" id="UP000002573">
    <property type="component" value="Chromosome"/>
</dbReference>